<dbReference type="EMBL" id="CM026433">
    <property type="protein sequence ID" value="KAG0555246.1"/>
    <property type="molecule type" value="Genomic_DNA"/>
</dbReference>
<name>A0A8T0G7F0_CERPU</name>
<sequence length="254" mass="28200">MMAAMDMNTVARIFQTFMGRVVALEDMAKLSGQNLAVFQRELEMFRRSPLSNSTVLAQILASNPSDRLKTYQEAGYRHSHTDHAVVVKLDNALKDLQTHVQQARAVVEEIQRLLEEANGMMHADLNTRLGNITLTEGAGGSQIAQTTDAGQAVDFTQRADIGHRAGGHEQSSSQVTSPKTKVRQLFTPDYVTTMAAISGMLHQDFTMQERVVGTLGLDLAPELLQNYHMMWTLRPFVDEAVVEEALSWTRPFPG</sequence>
<proteinExistence type="predicted"/>
<dbReference type="PANTHER" id="PTHR35305:SF2">
    <property type="entry name" value="FAD-BINDING PROTEIN"/>
    <property type="match status" value="1"/>
</dbReference>
<evidence type="ECO:0000313" key="3">
    <source>
        <dbReference type="EMBL" id="KAG0555246.1"/>
    </source>
</evidence>
<gene>
    <name evidence="3" type="ORF">KC19_12G155400</name>
</gene>
<keyword evidence="4" id="KW-1185">Reference proteome</keyword>
<dbReference type="AlphaFoldDB" id="A0A8T0G7F0"/>
<comment type="caution">
    <text evidence="3">The sequence shown here is derived from an EMBL/GenBank/DDBJ whole genome shotgun (WGS) entry which is preliminary data.</text>
</comment>
<dbReference type="PANTHER" id="PTHR35305">
    <property type="entry name" value="FAD-BINDING PROTEIN"/>
    <property type="match status" value="1"/>
</dbReference>
<evidence type="ECO:0000313" key="4">
    <source>
        <dbReference type="Proteomes" id="UP000822688"/>
    </source>
</evidence>
<protein>
    <recommendedName>
        <fullName evidence="2">DUF7795 domain-containing protein</fullName>
    </recommendedName>
</protein>
<dbReference type="InterPro" id="IPR056697">
    <property type="entry name" value="DUF7795"/>
</dbReference>
<organism evidence="3 4">
    <name type="scientific">Ceratodon purpureus</name>
    <name type="common">Fire moss</name>
    <name type="synonym">Dicranum purpureum</name>
    <dbReference type="NCBI Taxonomy" id="3225"/>
    <lineage>
        <taxon>Eukaryota</taxon>
        <taxon>Viridiplantae</taxon>
        <taxon>Streptophyta</taxon>
        <taxon>Embryophyta</taxon>
        <taxon>Bryophyta</taxon>
        <taxon>Bryophytina</taxon>
        <taxon>Bryopsida</taxon>
        <taxon>Dicranidae</taxon>
        <taxon>Pseudoditrichales</taxon>
        <taxon>Ditrichaceae</taxon>
        <taxon>Ceratodon</taxon>
    </lineage>
</organism>
<evidence type="ECO:0000256" key="1">
    <source>
        <dbReference type="SAM" id="Coils"/>
    </source>
</evidence>
<accession>A0A8T0G7F0</accession>
<dbReference type="Proteomes" id="UP000822688">
    <property type="component" value="Chromosome 12"/>
</dbReference>
<reference evidence="3" key="1">
    <citation type="submission" date="2020-06" db="EMBL/GenBank/DDBJ databases">
        <title>WGS assembly of Ceratodon purpureus strain R40.</title>
        <authorList>
            <person name="Carey S.B."/>
            <person name="Jenkins J."/>
            <person name="Shu S."/>
            <person name="Lovell J.T."/>
            <person name="Sreedasyam A."/>
            <person name="Maumus F."/>
            <person name="Tiley G.P."/>
            <person name="Fernandez-Pozo N."/>
            <person name="Barry K."/>
            <person name="Chen C."/>
            <person name="Wang M."/>
            <person name="Lipzen A."/>
            <person name="Daum C."/>
            <person name="Saski C.A."/>
            <person name="Payton A.C."/>
            <person name="Mcbreen J.C."/>
            <person name="Conrad R.E."/>
            <person name="Kollar L.M."/>
            <person name="Olsson S."/>
            <person name="Huttunen S."/>
            <person name="Landis J.B."/>
            <person name="Wickett N.J."/>
            <person name="Johnson M.G."/>
            <person name="Rensing S.A."/>
            <person name="Grimwood J."/>
            <person name="Schmutz J."/>
            <person name="Mcdaniel S.F."/>
        </authorList>
    </citation>
    <scope>NUCLEOTIDE SEQUENCE</scope>
    <source>
        <strain evidence="3">R40</strain>
    </source>
</reference>
<dbReference type="Pfam" id="PF25071">
    <property type="entry name" value="DUF7795"/>
    <property type="match status" value="1"/>
</dbReference>
<feature type="domain" description="DUF7795" evidence="2">
    <location>
        <begin position="7"/>
        <end position="123"/>
    </location>
</feature>
<keyword evidence="1" id="KW-0175">Coiled coil</keyword>
<feature type="coiled-coil region" evidence="1">
    <location>
        <begin position="86"/>
        <end position="120"/>
    </location>
</feature>
<evidence type="ECO:0000259" key="2">
    <source>
        <dbReference type="Pfam" id="PF25071"/>
    </source>
</evidence>